<dbReference type="AlphaFoldDB" id="A0A0F9JBU3"/>
<evidence type="ECO:0000313" key="1">
    <source>
        <dbReference type="EMBL" id="KKM67023.1"/>
    </source>
</evidence>
<accession>A0A0F9JBU3</accession>
<proteinExistence type="predicted"/>
<dbReference type="EMBL" id="LAZR01010424">
    <property type="protein sequence ID" value="KKM67023.1"/>
    <property type="molecule type" value="Genomic_DNA"/>
</dbReference>
<comment type="caution">
    <text evidence="1">The sequence shown here is derived from an EMBL/GenBank/DDBJ whole genome shotgun (WGS) entry which is preliminary data.</text>
</comment>
<protein>
    <submittedName>
        <fullName evidence="1">Uncharacterized protein</fullName>
    </submittedName>
</protein>
<gene>
    <name evidence="1" type="ORF">LCGC14_1475390</name>
</gene>
<name>A0A0F9JBU3_9ZZZZ</name>
<organism evidence="1">
    <name type="scientific">marine sediment metagenome</name>
    <dbReference type="NCBI Taxonomy" id="412755"/>
    <lineage>
        <taxon>unclassified sequences</taxon>
        <taxon>metagenomes</taxon>
        <taxon>ecological metagenomes</taxon>
    </lineage>
</organism>
<reference evidence="1" key="1">
    <citation type="journal article" date="2015" name="Nature">
        <title>Complex archaea that bridge the gap between prokaryotes and eukaryotes.</title>
        <authorList>
            <person name="Spang A."/>
            <person name="Saw J.H."/>
            <person name="Jorgensen S.L."/>
            <person name="Zaremba-Niedzwiedzka K."/>
            <person name="Martijn J."/>
            <person name="Lind A.E."/>
            <person name="van Eijk R."/>
            <person name="Schleper C."/>
            <person name="Guy L."/>
            <person name="Ettema T.J."/>
        </authorList>
    </citation>
    <scope>NUCLEOTIDE SEQUENCE</scope>
</reference>
<sequence>MRLSEQKEQDHIISVTQALSPFSDFSGIDPEVLQHAAERGSRVHRACAAYALGFPALGLHDEDHGYFESFKRWFDEYVSDV</sequence>